<evidence type="ECO:0000313" key="3">
    <source>
        <dbReference type="Proteomes" id="UP001597548"/>
    </source>
</evidence>
<feature type="transmembrane region" description="Helical" evidence="1">
    <location>
        <begin position="35"/>
        <end position="64"/>
    </location>
</feature>
<dbReference type="Proteomes" id="UP001597548">
    <property type="component" value="Unassembled WGS sequence"/>
</dbReference>
<evidence type="ECO:0000313" key="2">
    <source>
        <dbReference type="EMBL" id="MFD2914562.1"/>
    </source>
</evidence>
<dbReference type="RefSeq" id="WP_194507755.1">
    <property type="nucleotide sequence ID" value="NZ_JADILU010000003.1"/>
</dbReference>
<evidence type="ECO:0008006" key="4">
    <source>
        <dbReference type="Google" id="ProtNLM"/>
    </source>
</evidence>
<evidence type="ECO:0000256" key="1">
    <source>
        <dbReference type="SAM" id="Phobius"/>
    </source>
</evidence>
<reference evidence="3" key="1">
    <citation type="journal article" date="2019" name="Int. J. Syst. Evol. Microbiol.">
        <title>The Global Catalogue of Microorganisms (GCM) 10K type strain sequencing project: providing services to taxonomists for standard genome sequencing and annotation.</title>
        <authorList>
            <consortium name="The Broad Institute Genomics Platform"/>
            <consortium name="The Broad Institute Genome Sequencing Center for Infectious Disease"/>
            <person name="Wu L."/>
            <person name="Ma J."/>
        </authorList>
    </citation>
    <scope>NUCLEOTIDE SEQUENCE [LARGE SCALE GENOMIC DNA]</scope>
    <source>
        <strain evidence="3">KCTC 32514</strain>
    </source>
</reference>
<keyword evidence="1" id="KW-1133">Transmembrane helix</keyword>
<gene>
    <name evidence="2" type="ORF">ACFS29_02845</name>
</gene>
<accession>A0ABW5ZPR9</accession>
<comment type="caution">
    <text evidence="2">The sequence shown here is derived from an EMBL/GenBank/DDBJ whole genome shotgun (WGS) entry which is preliminary data.</text>
</comment>
<keyword evidence="1" id="KW-0472">Membrane</keyword>
<keyword evidence="1" id="KW-0812">Transmembrane</keyword>
<dbReference type="EMBL" id="JBHUOS010000001">
    <property type="protein sequence ID" value="MFD2914562.1"/>
    <property type="molecule type" value="Genomic_DNA"/>
</dbReference>
<feature type="transmembrane region" description="Helical" evidence="1">
    <location>
        <begin position="76"/>
        <end position="96"/>
    </location>
</feature>
<protein>
    <recommendedName>
        <fullName evidence="4">Holin-X, holin superfamily III</fullName>
    </recommendedName>
</protein>
<sequence length="119" mass="13722">MAFEKLKENVLETDVNIHAYINSSEDYLKLKSFKVLMLGVTYVTKVLVIGALVCITLLMISFAVAFRLAQVLNNTFYGFLIVGLFYVLVVILVYLFRDKFNGPLLRKFSKYYFIKNDAK</sequence>
<name>A0ABW5ZPR9_9FLAO</name>
<proteinExistence type="predicted"/>
<keyword evidence="3" id="KW-1185">Reference proteome</keyword>
<organism evidence="2 3">
    <name type="scientific">Psychroserpens luteus</name>
    <dbReference type="NCBI Taxonomy" id="1434066"/>
    <lineage>
        <taxon>Bacteria</taxon>
        <taxon>Pseudomonadati</taxon>
        <taxon>Bacteroidota</taxon>
        <taxon>Flavobacteriia</taxon>
        <taxon>Flavobacteriales</taxon>
        <taxon>Flavobacteriaceae</taxon>
        <taxon>Psychroserpens</taxon>
    </lineage>
</organism>